<evidence type="ECO:0000256" key="1">
    <source>
        <dbReference type="ARBA" id="ARBA00023002"/>
    </source>
</evidence>
<organism evidence="4 5">
    <name type="scientific">Pseudochryseolinea flava</name>
    <dbReference type="NCBI Taxonomy" id="2059302"/>
    <lineage>
        <taxon>Bacteria</taxon>
        <taxon>Pseudomonadati</taxon>
        <taxon>Bacteroidota</taxon>
        <taxon>Cytophagia</taxon>
        <taxon>Cytophagales</taxon>
        <taxon>Fulvivirgaceae</taxon>
        <taxon>Pseudochryseolinea</taxon>
    </lineage>
</organism>
<dbReference type="GO" id="GO:0016491">
    <property type="term" value="F:oxidoreductase activity"/>
    <property type="evidence" value="ECO:0007669"/>
    <property type="project" value="UniProtKB-KW"/>
</dbReference>
<sequence length="385" mass="43011">MSNQKIKVAVAGVGFIGPVHIESIRRAGNLDVVALFHPFESEAAEKAAAMGIPKYYVDYDKMIKEEALDCVHICTPNNLHYPMAKTALLAGKHVICEKPLATTVKEAEELLALAREKKLVHAVSFNLRYYPLVRQMKKMRENGELGNVYSIMGSYLQDWLFYATDYNWRLEPDKSGDSKAIADIGSHLIDLIEYISGLSITEVMADFSTVHPTRKKPLKAVETYSGKMLSPEDYADVPIKTEDYASVLLRFSNGSKGVVTVSQVAAGRKNRLGLEIHGSNVTMSWNSETPNDLWIGKRNEANQVLMRDPSLVDKDVRSIIAYPGGHNEGFGDTSKQLFKEIYAAVREGKQPATPTYPTFEEGLRELRLCDAIVESHRKQGWVRIS</sequence>
<dbReference type="InterPro" id="IPR000683">
    <property type="entry name" value="Gfo/Idh/MocA-like_OxRdtase_N"/>
</dbReference>
<evidence type="ECO:0000313" key="5">
    <source>
        <dbReference type="Proteomes" id="UP000251889"/>
    </source>
</evidence>
<evidence type="ECO:0000259" key="3">
    <source>
        <dbReference type="Pfam" id="PF22725"/>
    </source>
</evidence>
<dbReference type="GO" id="GO:0000166">
    <property type="term" value="F:nucleotide binding"/>
    <property type="evidence" value="ECO:0007669"/>
    <property type="project" value="InterPro"/>
</dbReference>
<dbReference type="RefSeq" id="WP_112748236.1">
    <property type="nucleotide sequence ID" value="NZ_QMFY01000009.1"/>
</dbReference>
<dbReference type="InterPro" id="IPR050463">
    <property type="entry name" value="Gfo/Idh/MocA_oxidrdct_glycsds"/>
</dbReference>
<dbReference type="PANTHER" id="PTHR43818:SF11">
    <property type="entry name" value="BCDNA.GH03377"/>
    <property type="match status" value="1"/>
</dbReference>
<accession>A0A364Y1R5</accession>
<dbReference type="Gene3D" id="3.30.360.10">
    <property type="entry name" value="Dihydrodipicolinate Reductase, domain 2"/>
    <property type="match status" value="1"/>
</dbReference>
<dbReference type="AlphaFoldDB" id="A0A364Y1R5"/>
<dbReference type="PANTHER" id="PTHR43818">
    <property type="entry name" value="BCDNA.GH03377"/>
    <property type="match status" value="1"/>
</dbReference>
<dbReference type="EMBL" id="QMFY01000009">
    <property type="protein sequence ID" value="RAV99889.1"/>
    <property type="molecule type" value="Genomic_DNA"/>
</dbReference>
<keyword evidence="1" id="KW-0560">Oxidoreductase</keyword>
<dbReference type="Proteomes" id="UP000251889">
    <property type="component" value="Unassembled WGS sequence"/>
</dbReference>
<feature type="domain" description="GFO/IDH/MocA-like oxidoreductase" evidence="3">
    <location>
        <begin position="133"/>
        <end position="282"/>
    </location>
</feature>
<dbReference type="OrthoDB" id="9815825at2"/>
<evidence type="ECO:0000313" key="4">
    <source>
        <dbReference type="EMBL" id="RAV99889.1"/>
    </source>
</evidence>
<dbReference type="Gene3D" id="3.40.50.720">
    <property type="entry name" value="NAD(P)-binding Rossmann-like Domain"/>
    <property type="match status" value="1"/>
</dbReference>
<dbReference type="SUPFAM" id="SSF51735">
    <property type="entry name" value="NAD(P)-binding Rossmann-fold domains"/>
    <property type="match status" value="1"/>
</dbReference>
<proteinExistence type="predicted"/>
<dbReference type="Pfam" id="PF01408">
    <property type="entry name" value="GFO_IDH_MocA"/>
    <property type="match status" value="1"/>
</dbReference>
<name>A0A364Y1R5_9BACT</name>
<protein>
    <submittedName>
        <fullName evidence="4">Gfo/Idh/MocA family oxidoreductase</fullName>
    </submittedName>
</protein>
<gene>
    <name evidence="4" type="ORF">DQQ10_17775</name>
</gene>
<dbReference type="InterPro" id="IPR055170">
    <property type="entry name" value="GFO_IDH_MocA-like_dom"/>
</dbReference>
<dbReference type="SUPFAM" id="SSF55347">
    <property type="entry name" value="Glyceraldehyde-3-phosphate dehydrogenase-like, C-terminal domain"/>
    <property type="match status" value="1"/>
</dbReference>
<dbReference type="Pfam" id="PF22725">
    <property type="entry name" value="GFO_IDH_MocA_C3"/>
    <property type="match status" value="1"/>
</dbReference>
<evidence type="ECO:0000259" key="2">
    <source>
        <dbReference type="Pfam" id="PF01408"/>
    </source>
</evidence>
<reference evidence="4 5" key="1">
    <citation type="submission" date="2018-06" db="EMBL/GenBank/DDBJ databases">
        <title>Chryseolinea flavus sp. nov., a member of the phylum Bacteroidetes isolated from soil.</title>
        <authorList>
            <person name="Li Y."/>
            <person name="Wang J."/>
        </authorList>
    </citation>
    <scope>NUCLEOTIDE SEQUENCE [LARGE SCALE GENOMIC DNA]</scope>
    <source>
        <strain evidence="4 5">SDU1-6</strain>
    </source>
</reference>
<comment type="caution">
    <text evidence="4">The sequence shown here is derived from an EMBL/GenBank/DDBJ whole genome shotgun (WGS) entry which is preliminary data.</text>
</comment>
<keyword evidence="5" id="KW-1185">Reference proteome</keyword>
<dbReference type="InterPro" id="IPR036291">
    <property type="entry name" value="NAD(P)-bd_dom_sf"/>
</dbReference>
<feature type="domain" description="Gfo/Idh/MocA-like oxidoreductase N-terminal" evidence="2">
    <location>
        <begin position="6"/>
        <end position="123"/>
    </location>
</feature>